<dbReference type="Pfam" id="PF04234">
    <property type="entry name" value="CopC"/>
    <property type="match status" value="1"/>
</dbReference>
<dbReference type="InterPro" id="IPR014756">
    <property type="entry name" value="Ig_E-set"/>
</dbReference>
<dbReference type="SUPFAM" id="SSF81296">
    <property type="entry name" value="E set domains"/>
    <property type="match status" value="1"/>
</dbReference>
<dbReference type="GO" id="GO:0042597">
    <property type="term" value="C:periplasmic space"/>
    <property type="evidence" value="ECO:0007669"/>
    <property type="project" value="InterPro"/>
</dbReference>
<keyword evidence="2" id="KW-0479">Metal-binding</keyword>
<keyword evidence="10" id="KW-1185">Reference proteome</keyword>
<dbReference type="InterPro" id="IPR032694">
    <property type="entry name" value="CopC/D"/>
</dbReference>
<proteinExistence type="predicted"/>
<organism evidence="9 10">
    <name type="scientific">Nocardia ninae NBRC 108245</name>
    <dbReference type="NCBI Taxonomy" id="1210091"/>
    <lineage>
        <taxon>Bacteria</taxon>
        <taxon>Bacillati</taxon>
        <taxon>Actinomycetota</taxon>
        <taxon>Actinomycetes</taxon>
        <taxon>Mycobacteriales</taxon>
        <taxon>Nocardiaceae</taxon>
        <taxon>Nocardia</taxon>
    </lineage>
</organism>
<keyword evidence="6" id="KW-1133">Transmembrane helix</keyword>
<dbReference type="PANTHER" id="PTHR34820:SF4">
    <property type="entry name" value="INNER MEMBRANE PROTEIN YEBZ"/>
    <property type="match status" value="1"/>
</dbReference>
<evidence type="ECO:0000256" key="1">
    <source>
        <dbReference type="ARBA" id="ARBA00004196"/>
    </source>
</evidence>
<dbReference type="GO" id="GO:0005886">
    <property type="term" value="C:plasma membrane"/>
    <property type="evidence" value="ECO:0007669"/>
    <property type="project" value="TreeGrafter"/>
</dbReference>
<evidence type="ECO:0000256" key="7">
    <source>
        <dbReference type="SAM" id="SignalP"/>
    </source>
</evidence>
<name>A0A511M9S8_9NOCA</name>
<reference evidence="9 10" key="1">
    <citation type="submission" date="2019-07" db="EMBL/GenBank/DDBJ databases">
        <title>Whole genome shotgun sequence of Nocardia ninae NBRC 108245.</title>
        <authorList>
            <person name="Hosoyama A."/>
            <person name="Uohara A."/>
            <person name="Ohji S."/>
            <person name="Ichikawa N."/>
        </authorList>
    </citation>
    <scope>NUCLEOTIDE SEQUENCE [LARGE SCALE GENOMIC DNA]</scope>
    <source>
        <strain evidence="9 10">NBRC 108245</strain>
    </source>
</reference>
<keyword evidence="6" id="KW-0472">Membrane</keyword>
<feature type="region of interest" description="Disordered" evidence="5">
    <location>
        <begin position="120"/>
        <end position="152"/>
    </location>
</feature>
<keyword evidence="4" id="KW-0186">Copper</keyword>
<gene>
    <name evidence="9" type="primary">pcoC</name>
    <name evidence="9" type="ORF">NN4_09950</name>
</gene>
<dbReference type="AlphaFoldDB" id="A0A511M9S8"/>
<evidence type="ECO:0000313" key="9">
    <source>
        <dbReference type="EMBL" id="GEM36476.1"/>
    </source>
</evidence>
<dbReference type="GO" id="GO:0006825">
    <property type="term" value="P:copper ion transport"/>
    <property type="evidence" value="ECO:0007669"/>
    <property type="project" value="InterPro"/>
</dbReference>
<evidence type="ECO:0000256" key="5">
    <source>
        <dbReference type="SAM" id="MobiDB-lite"/>
    </source>
</evidence>
<evidence type="ECO:0000313" key="10">
    <source>
        <dbReference type="Proteomes" id="UP000321424"/>
    </source>
</evidence>
<dbReference type="GO" id="GO:0046688">
    <property type="term" value="P:response to copper ion"/>
    <property type="evidence" value="ECO:0007669"/>
    <property type="project" value="InterPro"/>
</dbReference>
<feature type="transmembrane region" description="Helical" evidence="6">
    <location>
        <begin position="157"/>
        <end position="178"/>
    </location>
</feature>
<evidence type="ECO:0000256" key="6">
    <source>
        <dbReference type="SAM" id="Phobius"/>
    </source>
</evidence>
<dbReference type="Proteomes" id="UP000321424">
    <property type="component" value="Unassembled WGS sequence"/>
</dbReference>
<keyword evidence="6" id="KW-0812">Transmembrane</keyword>
<comment type="caution">
    <text evidence="9">The sequence shown here is derived from an EMBL/GenBank/DDBJ whole genome shotgun (WGS) entry which is preliminary data.</text>
</comment>
<dbReference type="InterPro" id="IPR014755">
    <property type="entry name" value="Cu-Rt/internalin_Ig-like"/>
</dbReference>
<feature type="signal peptide" evidence="7">
    <location>
        <begin position="1"/>
        <end position="26"/>
    </location>
</feature>
<feature type="compositionally biased region" description="Low complexity" evidence="5">
    <location>
        <begin position="132"/>
        <end position="147"/>
    </location>
</feature>
<sequence length="190" mass="19626">MRVRSIVAIVLIIVAAALTGAGPALAHSELVSSDPAPDGIIAVAPQRVELVFNQNIEQQFANLTVTAEDGTSWAPTKPTVEGAKARADIRPAIPAGRYTVAYRVVSADGHPIAGTYSFTLTQAPDLPPPDSAAPQAQPAAPSATARPESAPAGDGSAVRWILACALGGLLIAGMVLALRSPRKTQRQPRE</sequence>
<feature type="domain" description="CopC" evidence="8">
    <location>
        <begin position="27"/>
        <end position="120"/>
    </location>
</feature>
<evidence type="ECO:0000256" key="2">
    <source>
        <dbReference type="ARBA" id="ARBA00022723"/>
    </source>
</evidence>
<dbReference type="PANTHER" id="PTHR34820">
    <property type="entry name" value="INNER MEMBRANE PROTEIN YEBZ"/>
    <property type="match status" value="1"/>
</dbReference>
<dbReference type="GO" id="GO:0030313">
    <property type="term" value="C:cell envelope"/>
    <property type="evidence" value="ECO:0007669"/>
    <property type="project" value="UniProtKB-SubCell"/>
</dbReference>
<evidence type="ECO:0000256" key="4">
    <source>
        <dbReference type="ARBA" id="ARBA00023008"/>
    </source>
</evidence>
<comment type="subcellular location">
    <subcellularLocation>
        <location evidence="1">Cell envelope</location>
    </subcellularLocation>
</comment>
<protein>
    <submittedName>
        <fullName evidence="9">Copper resistance protein</fullName>
    </submittedName>
</protein>
<dbReference type="EMBL" id="BJXA01000003">
    <property type="protein sequence ID" value="GEM36476.1"/>
    <property type="molecule type" value="Genomic_DNA"/>
</dbReference>
<evidence type="ECO:0000256" key="3">
    <source>
        <dbReference type="ARBA" id="ARBA00022729"/>
    </source>
</evidence>
<keyword evidence="3 7" id="KW-0732">Signal</keyword>
<dbReference type="InterPro" id="IPR007348">
    <property type="entry name" value="CopC_dom"/>
</dbReference>
<feature type="chain" id="PRO_5022114017" evidence="7">
    <location>
        <begin position="27"/>
        <end position="190"/>
    </location>
</feature>
<accession>A0A511M9S8</accession>
<dbReference type="GO" id="GO:0005507">
    <property type="term" value="F:copper ion binding"/>
    <property type="evidence" value="ECO:0007669"/>
    <property type="project" value="InterPro"/>
</dbReference>
<evidence type="ECO:0000259" key="8">
    <source>
        <dbReference type="Pfam" id="PF04234"/>
    </source>
</evidence>
<dbReference type="Gene3D" id="2.60.40.1220">
    <property type="match status" value="1"/>
</dbReference>